<keyword evidence="1" id="KW-0472">Membrane</keyword>
<dbReference type="AlphaFoldDB" id="G0J7Q0"/>
<dbReference type="OrthoDB" id="839216at2"/>
<organism evidence="2 3">
    <name type="scientific">Cyclobacterium marinum (strain ATCC 25205 / DSM 745 / LMG 13164 / NCIMB 1802)</name>
    <name type="common">Flectobacillus marinus</name>
    <dbReference type="NCBI Taxonomy" id="880070"/>
    <lineage>
        <taxon>Bacteria</taxon>
        <taxon>Pseudomonadati</taxon>
        <taxon>Bacteroidota</taxon>
        <taxon>Cytophagia</taxon>
        <taxon>Cytophagales</taxon>
        <taxon>Cyclobacteriaceae</taxon>
        <taxon>Cyclobacterium</taxon>
    </lineage>
</organism>
<proteinExistence type="predicted"/>
<dbReference type="STRING" id="880070.Cycma_3278"/>
<keyword evidence="3" id="KW-1185">Reference proteome</keyword>
<dbReference type="RefSeq" id="WP_014021293.1">
    <property type="nucleotide sequence ID" value="NC_015914.1"/>
</dbReference>
<evidence type="ECO:0000256" key="1">
    <source>
        <dbReference type="SAM" id="Phobius"/>
    </source>
</evidence>
<sequence length="146" mass="16583">MFRKTPSKNKTLFTEIRKEFSTLHERGRKRISKILIKYPKQCFSGMVASLIVSALLAFIILPFEGSQQPGADQLMEEAKVLGSGVADEVSALFQIGNEAKRIGQLKREVERIIAQEKIDLQDSIFLENAISELEKYQKLNSKDHED</sequence>
<evidence type="ECO:0000313" key="3">
    <source>
        <dbReference type="Proteomes" id="UP000001635"/>
    </source>
</evidence>
<accession>G0J7Q0</accession>
<feature type="transmembrane region" description="Helical" evidence="1">
    <location>
        <begin position="42"/>
        <end position="63"/>
    </location>
</feature>
<dbReference type="HOGENOM" id="CLU_1774311_0_0_10"/>
<protein>
    <submittedName>
        <fullName evidence="2">Uncharacterized protein</fullName>
    </submittedName>
</protein>
<dbReference type="eggNOG" id="ENOG50343WG">
    <property type="taxonomic scope" value="Bacteria"/>
</dbReference>
<dbReference type="EMBL" id="CP002955">
    <property type="protein sequence ID" value="AEL27003.1"/>
    <property type="molecule type" value="Genomic_DNA"/>
</dbReference>
<evidence type="ECO:0000313" key="2">
    <source>
        <dbReference type="EMBL" id="AEL27003.1"/>
    </source>
</evidence>
<dbReference type="Proteomes" id="UP000001635">
    <property type="component" value="Chromosome"/>
</dbReference>
<gene>
    <name evidence="2" type="ordered locus">Cycma_3278</name>
</gene>
<dbReference type="KEGG" id="cmr:Cycma_3278"/>
<name>G0J7Q0_CYCMS</name>
<keyword evidence="1" id="KW-0812">Transmembrane</keyword>
<keyword evidence="1" id="KW-1133">Transmembrane helix</keyword>
<reference evidence="3" key="1">
    <citation type="submission" date="2011-07" db="EMBL/GenBank/DDBJ databases">
        <title>The complete genome of Cyclobacterium marinum DSM 745.</title>
        <authorList>
            <person name="Lucas S."/>
            <person name="Han J."/>
            <person name="Lapidus A."/>
            <person name="Bruce D."/>
            <person name="Goodwin L."/>
            <person name="Pitluck S."/>
            <person name="Peters L."/>
            <person name="Kyrpides N."/>
            <person name="Mavromatis K."/>
            <person name="Ivanova N."/>
            <person name="Ovchinnikova G."/>
            <person name="Chertkov O."/>
            <person name="Detter J.C."/>
            <person name="Tapia R."/>
            <person name="Han C."/>
            <person name="Land M."/>
            <person name="Hauser L."/>
            <person name="Markowitz V."/>
            <person name="Cheng J.-F."/>
            <person name="Hugenholtz P."/>
            <person name="Woyke T."/>
            <person name="Wu D."/>
            <person name="Tindall B."/>
            <person name="Schuetze A."/>
            <person name="Brambilla E."/>
            <person name="Klenk H.-P."/>
            <person name="Eisen J.A."/>
        </authorList>
    </citation>
    <scope>NUCLEOTIDE SEQUENCE [LARGE SCALE GENOMIC DNA]</scope>
    <source>
        <strain evidence="3">ATCC 25205 / DSM 745 / LMG 13164 / NCIMB 1802</strain>
    </source>
</reference>